<dbReference type="Proteomes" id="UP000012118">
    <property type="component" value="Unassembled WGS sequence"/>
</dbReference>
<organism evidence="1 2">
    <name type="scientific">Leptospira weilii str. UI 13098</name>
    <dbReference type="NCBI Taxonomy" id="1088542"/>
    <lineage>
        <taxon>Bacteria</taxon>
        <taxon>Pseudomonadati</taxon>
        <taxon>Spirochaetota</taxon>
        <taxon>Spirochaetia</taxon>
        <taxon>Leptospirales</taxon>
        <taxon>Leptospiraceae</taxon>
        <taxon>Leptospira</taxon>
    </lineage>
</organism>
<accession>M6QE52</accession>
<keyword evidence="2" id="KW-1185">Reference proteome</keyword>
<gene>
    <name evidence="1" type="ORF">LEP1GSC108_2307</name>
</gene>
<comment type="caution">
    <text evidence="1">The sequence shown here is derived from an EMBL/GenBank/DDBJ whole genome shotgun (WGS) entry which is preliminary data.</text>
</comment>
<name>M6QE52_9LEPT</name>
<protein>
    <submittedName>
        <fullName evidence="1">Uncharacterized protein</fullName>
    </submittedName>
</protein>
<evidence type="ECO:0000313" key="2">
    <source>
        <dbReference type="Proteomes" id="UP000012118"/>
    </source>
</evidence>
<dbReference type="AlphaFoldDB" id="M6QE52"/>
<sequence>MKFFLGDTEQVCDILGFFKTFLWISLSIQYYPQFPIQEFLKFHYDRFRICYIELTLTTFIGKIRFSLAKSMHPN</sequence>
<reference evidence="1 2" key="1">
    <citation type="submission" date="2013-01" db="EMBL/GenBank/DDBJ databases">
        <authorList>
            <person name="Harkins D.M."/>
            <person name="Durkin A.S."/>
            <person name="Brinkac L.M."/>
            <person name="Haft D.H."/>
            <person name="Selengut J.D."/>
            <person name="Sanka R."/>
            <person name="DePew J."/>
            <person name="Purushe J."/>
            <person name="Chanthongthip A."/>
            <person name="Lattana O."/>
            <person name="Phetsouvanh R."/>
            <person name="Newton P.N."/>
            <person name="Vinetz J.M."/>
            <person name="Sutton G.G."/>
            <person name="Nierman W.C."/>
            <person name="Fouts D.E."/>
        </authorList>
    </citation>
    <scope>NUCLEOTIDE SEQUENCE [LARGE SCALE GENOMIC DNA]</scope>
    <source>
        <strain evidence="1 2">UI 13098</strain>
    </source>
</reference>
<evidence type="ECO:0000313" key="1">
    <source>
        <dbReference type="EMBL" id="EMN90883.1"/>
    </source>
</evidence>
<proteinExistence type="predicted"/>
<dbReference type="EMBL" id="AHNU02000039">
    <property type="protein sequence ID" value="EMN90883.1"/>
    <property type="molecule type" value="Genomic_DNA"/>
</dbReference>